<evidence type="ECO:0008006" key="3">
    <source>
        <dbReference type="Google" id="ProtNLM"/>
    </source>
</evidence>
<dbReference type="SUPFAM" id="SSF52047">
    <property type="entry name" value="RNI-like"/>
    <property type="match status" value="1"/>
</dbReference>
<dbReference type="HOGENOM" id="CLU_020999_3_3_1"/>
<sequence>MHGTTAQNALASLTSQNVLEKAEWTLRYQIDDRQGQTRSSEISLTDVKLQRNRTANRAAPISKLPNEILAAIFEAGYSAPFPGPEPNDISNIPFEILVSHVTYAWRETAISLARMWTKIHIRVGNPFEQLEGRSTTYLSRSKTMPFDVYIDLGAITSPPSTNISFVCQAVTSHVARCQNLLIRSNWRHSLYQLAEQLLHHLPAAPLLRNLYIRLEPNHLDTTNVAASGDILAVLQSGAPRLTSVRVAGIPLNYCLPPMSAVTSLRIYEPIYGSFESCSTTRNILNDLPVLTELVLHGWILDDYGLDSVRLPALRSLKITTADDFGNLLVPLKVISAPLLEDLYIADTSDFDSFEDWDLPWDYTTIESRFPLLHSLVLDGCLIPPAIYDAFGCAFPTITELTVLGMDLNDVLRQSAWPNLHILSFDKFPVNMYAANSLARALAMRLAIGKPVHTLRSTKPLQLPKGLVAVEELWTPPATDMADWDGDGIRLE</sequence>
<gene>
    <name evidence="1" type="ORF">PILCRDRAFT_822843</name>
</gene>
<accession>A0A0C3FKF8</accession>
<reference evidence="2" key="2">
    <citation type="submission" date="2015-01" db="EMBL/GenBank/DDBJ databases">
        <title>Evolutionary Origins and Diversification of the Mycorrhizal Mutualists.</title>
        <authorList>
            <consortium name="DOE Joint Genome Institute"/>
            <consortium name="Mycorrhizal Genomics Consortium"/>
            <person name="Kohler A."/>
            <person name="Kuo A."/>
            <person name="Nagy L.G."/>
            <person name="Floudas D."/>
            <person name="Copeland A."/>
            <person name="Barry K.W."/>
            <person name="Cichocki N."/>
            <person name="Veneault-Fourrey C."/>
            <person name="LaButti K."/>
            <person name="Lindquist E.A."/>
            <person name="Lipzen A."/>
            <person name="Lundell T."/>
            <person name="Morin E."/>
            <person name="Murat C."/>
            <person name="Riley R."/>
            <person name="Ohm R."/>
            <person name="Sun H."/>
            <person name="Tunlid A."/>
            <person name="Henrissat B."/>
            <person name="Grigoriev I.V."/>
            <person name="Hibbett D.S."/>
            <person name="Martin F."/>
        </authorList>
    </citation>
    <scope>NUCLEOTIDE SEQUENCE [LARGE SCALE GENOMIC DNA]</scope>
    <source>
        <strain evidence="2">F 1598</strain>
    </source>
</reference>
<protein>
    <recommendedName>
        <fullName evidence="3">F-box domain-containing protein</fullName>
    </recommendedName>
</protein>
<dbReference type="OrthoDB" id="3203373at2759"/>
<evidence type="ECO:0000313" key="1">
    <source>
        <dbReference type="EMBL" id="KIM80016.1"/>
    </source>
</evidence>
<reference evidence="1 2" key="1">
    <citation type="submission" date="2014-04" db="EMBL/GenBank/DDBJ databases">
        <authorList>
            <consortium name="DOE Joint Genome Institute"/>
            <person name="Kuo A."/>
            <person name="Tarkka M."/>
            <person name="Buscot F."/>
            <person name="Kohler A."/>
            <person name="Nagy L.G."/>
            <person name="Floudas D."/>
            <person name="Copeland A."/>
            <person name="Barry K.W."/>
            <person name="Cichocki N."/>
            <person name="Veneault-Fourrey C."/>
            <person name="LaButti K."/>
            <person name="Lindquist E.A."/>
            <person name="Lipzen A."/>
            <person name="Lundell T."/>
            <person name="Morin E."/>
            <person name="Murat C."/>
            <person name="Sun H."/>
            <person name="Tunlid A."/>
            <person name="Henrissat B."/>
            <person name="Grigoriev I.V."/>
            <person name="Hibbett D.S."/>
            <person name="Martin F."/>
            <person name="Nordberg H.P."/>
            <person name="Cantor M.N."/>
            <person name="Hua S.X."/>
        </authorList>
    </citation>
    <scope>NUCLEOTIDE SEQUENCE [LARGE SCALE GENOMIC DNA]</scope>
    <source>
        <strain evidence="1 2">F 1598</strain>
    </source>
</reference>
<dbReference type="Gene3D" id="3.80.10.10">
    <property type="entry name" value="Ribonuclease Inhibitor"/>
    <property type="match status" value="1"/>
</dbReference>
<dbReference type="InterPro" id="IPR032675">
    <property type="entry name" value="LRR_dom_sf"/>
</dbReference>
<name>A0A0C3FKF8_PILCF</name>
<evidence type="ECO:0000313" key="2">
    <source>
        <dbReference type="Proteomes" id="UP000054166"/>
    </source>
</evidence>
<keyword evidence="2" id="KW-1185">Reference proteome</keyword>
<dbReference type="EMBL" id="KN833006">
    <property type="protein sequence ID" value="KIM80016.1"/>
    <property type="molecule type" value="Genomic_DNA"/>
</dbReference>
<dbReference type="Proteomes" id="UP000054166">
    <property type="component" value="Unassembled WGS sequence"/>
</dbReference>
<proteinExistence type="predicted"/>
<dbReference type="STRING" id="765440.A0A0C3FKF8"/>
<dbReference type="AlphaFoldDB" id="A0A0C3FKF8"/>
<organism evidence="1 2">
    <name type="scientific">Piloderma croceum (strain F 1598)</name>
    <dbReference type="NCBI Taxonomy" id="765440"/>
    <lineage>
        <taxon>Eukaryota</taxon>
        <taxon>Fungi</taxon>
        <taxon>Dikarya</taxon>
        <taxon>Basidiomycota</taxon>
        <taxon>Agaricomycotina</taxon>
        <taxon>Agaricomycetes</taxon>
        <taxon>Agaricomycetidae</taxon>
        <taxon>Atheliales</taxon>
        <taxon>Atheliaceae</taxon>
        <taxon>Piloderma</taxon>
    </lineage>
</organism>
<dbReference type="InParanoid" id="A0A0C3FKF8"/>